<dbReference type="EMBL" id="LNYG01000012">
    <property type="protein sequence ID" value="KTD09372.1"/>
    <property type="molecule type" value="Genomic_DNA"/>
</dbReference>
<dbReference type="AlphaFoldDB" id="A0A0W0UNM5"/>
<comment type="caution">
    <text evidence="2">The sequence shown here is derived from an EMBL/GenBank/DDBJ whole genome shotgun (WGS) entry which is preliminary data.</text>
</comment>
<evidence type="ECO:0000313" key="2">
    <source>
        <dbReference type="EMBL" id="KTD09372.1"/>
    </source>
</evidence>
<name>A0A0W0UNM5_9GAMM</name>
<sequence length="379" mass="43011">MSFGVAMKGKESEEGELEGEKLEVNNEPSQYKPPPPLMVSKSSEFFIAMGKQDVHSFVMLGVIKEDGVPQLLARVGKTGDVGNACLVTAAIKALGPGTPSRMQEEWMFGKTDKVIAYQAYAINYEQYKEFLELISVMEKSQQKNPRIKHDAKENKIECYIPTKSSDLSEDEQVTLRYRKLSRVKFSTEKIQNLPEDTIKGVQELHINNTCRTTSINIIEAILGFRTTISKYFFVNPNYNTVLRNGSPDKDTFYILPPPPTAILVGFNDMKKQVSTLEKIYKRLEEIPKKYPADPATREKFNALKTIYLEAAGDNTLDATTFLQKILEHEKNVLYTKRAPIFFSRVLSLPSSTEKMFKKFEKEYQEELSQNIDIPTSSGP</sequence>
<dbReference type="Proteomes" id="UP000054715">
    <property type="component" value="Unassembled WGS sequence"/>
</dbReference>
<proteinExistence type="predicted"/>
<accession>A0A0W0UNM5</accession>
<organism evidence="2 3">
    <name type="scientific">Legionella jamestowniensis</name>
    <dbReference type="NCBI Taxonomy" id="455"/>
    <lineage>
        <taxon>Bacteria</taxon>
        <taxon>Pseudomonadati</taxon>
        <taxon>Pseudomonadota</taxon>
        <taxon>Gammaproteobacteria</taxon>
        <taxon>Legionellales</taxon>
        <taxon>Legionellaceae</taxon>
        <taxon>Legionella</taxon>
    </lineage>
</organism>
<feature type="compositionally biased region" description="Basic and acidic residues" evidence="1">
    <location>
        <begin position="8"/>
        <end position="24"/>
    </location>
</feature>
<evidence type="ECO:0000256" key="1">
    <source>
        <dbReference type="SAM" id="MobiDB-lite"/>
    </source>
</evidence>
<dbReference type="STRING" id="455.Ljam_0722"/>
<protein>
    <submittedName>
        <fullName evidence="2">Uncharacterized protein</fullName>
    </submittedName>
</protein>
<dbReference type="PATRIC" id="fig|455.5.peg.770"/>
<feature type="region of interest" description="Disordered" evidence="1">
    <location>
        <begin position="1"/>
        <end position="35"/>
    </location>
</feature>
<gene>
    <name evidence="2" type="ORF">Ljam_0722</name>
</gene>
<evidence type="ECO:0000313" key="3">
    <source>
        <dbReference type="Proteomes" id="UP000054715"/>
    </source>
</evidence>
<reference evidence="2 3" key="1">
    <citation type="submission" date="2015-11" db="EMBL/GenBank/DDBJ databases">
        <title>Genomic analysis of 38 Legionella species identifies large and diverse effector repertoires.</title>
        <authorList>
            <person name="Burstein D."/>
            <person name="Amaro F."/>
            <person name="Zusman T."/>
            <person name="Lifshitz Z."/>
            <person name="Cohen O."/>
            <person name="Gilbert J.A."/>
            <person name="Pupko T."/>
            <person name="Shuman H.A."/>
            <person name="Segal G."/>
        </authorList>
    </citation>
    <scope>NUCLEOTIDE SEQUENCE [LARGE SCALE GENOMIC DNA]</scope>
    <source>
        <strain evidence="2 3">JA-26-G1-E2</strain>
    </source>
</reference>